<evidence type="ECO:0000256" key="5">
    <source>
        <dbReference type="ARBA" id="ARBA00023242"/>
    </source>
</evidence>
<evidence type="ECO:0000256" key="1">
    <source>
        <dbReference type="ARBA" id="ARBA00004123"/>
    </source>
</evidence>
<feature type="compositionally biased region" description="Basic and acidic residues" evidence="6">
    <location>
        <begin position="801"/>
        <end position="810"/>
    </location>
</feature>
<dbReference type="Proteomes" id="UP000095767">
    <property type="component" value="Unassembled WGS sequence"/>
</dbReference>
<keyword evidence="3" id="KW-0238">DNA-binding</keyword>
<dbReference type="PROSITE" id="PS51005">
    <property type="entry name" value="NAC"/>
    <property type="match status" value="2"/>
</dbReference>
<dbReference type="AlphaFoldDB" id="A0A1E5W7D3"/>
<dbReference type="STRING" id="888268.A0A1E5W7D3"/>
<evidence type="ECO:0000313" key="8">
    <source>
        <dbReference type="EMBL" id="OEL33326.1"/>
    </source>
</evidence>
<evidence type="ECO:0000256" key="2">
    <source>
        <dbReference type="ARBA" id="ARBA00023015"/>
    </source>
</evidence>
<organism evidence="8 9">
    <name type="scientific">Dichanthelium oligosanthes</name>
    <dbReference type="NCBI Taxonomy" id="888268"/>
    <lineage>
        <taxon>Eukaryota</taxon>
        <taxon>Viridiplantae</taxon>
        <taxon>Streptophyta</taxon>
        <taxon>Embryophyta</taxon>
        <taxon>Tracheophyta</taxon>
        <taxon>Spermatophyta</taxon>
        <taxon>Magnoliopsida</taxon>
        <taxon>Liliopsida</taxon>
        <taxon>Poales</taxon>
        <taxon>Poaceae</taxon>
        <taxon>PACMAD clade</taxon>
        <taxon>Panicoideae</taxon>
        <taxon>Panicodae</taxon>
        <taxon>Paniceae</taxon>
        <taxon>Dichantheliinae</taxon>
        <taxon>Dichanthelium</taxon>
    </lineage>
</organism>
<dbReference type="GO" id="GO:0006355">
    <property type="term" value="P:regulation of DNA-templated transcription"/>
    <property type="evidence" value="ECO:0007669"/>
    <property type="project" value="InterPro"/>
</dbReference>
<sequence>MACKTIDGELIALLRGLRAGAVNNSFVHRVDVCSAAPAELVTNLEPVPGTDLTEDGYNGVWYFYCKKRYKNAQGKPSGHRQRAIGGGDTCWHSEARPKVVEGSEGGTFCNLSYGRKNQGSAGRSFERLGWCMIEYDDTRHGGGDHVLCKVYRSSSSLAKGKPKSSSSSSKSTSSSKRKAAGDHAEARPTKLIYDEQMQQDYTIFSNNYPMPCYEAMNPMFADVEKQKYIELDQGGEYGLVPSTMAQANAQELIGCPAMIGGEEEQHLQQPSAELAQDSEFVETEYGLLPCEVAQINAEEWISCPEMFEGEECQCLQQESGQPEQDGQDGEFVETPCGALVEAETTVEELLELETTSGVGSGMPLPGTVTPPDDDFFVDVDGESLFGVQEEEQSIQMQQQPRTDGDLFIGMDRECGFGVQEEEHSLEMQQQPCAEPDPMADFIQSLTPRGPGLSLLPNPPSTRCSAMPWQQQGSHWMQMQPLQLPSPYRSRSTDMAAKISDGELIALLRGLRAGVDNRFVHRVDVCSAAPADLVANLEPVPGTDSIWYFYSPKKYKNARGKTSGHRQRAIGGGDTCWHSEARPKVVDGSEGGTFCNLSYGRKKQGSAGRSFDRPAGSSTDMAADDSVSCTSDDASIALLRRLLAGATVHFVYHVDVCSAAPEDFVADLEPVPGTDLTQYGYNSVWYFYSKKRYKNAQGKPSGHRQRAIGGGDTCWHSEARPKLVEGSEGGTFCNLSYGRKKQGSSRSFDRLGWCMIEYDDMQHGGGDHVLCKVYRSTSSLAKGKPKSSSSSSKSTSSSKRKAAGDHAEARPTKLIYDEQMQQQHEEDTIFSDYYLMPCYEGMNLMFGYVEYDVQQQQQQYVQLEQGGEYGLVPSTVAQVNVQERISCPEIFEGEVCHQHLQQQSGEPEQGAEFVEIPCGDRLVPLVSDETTMDELLDPKTTSGVGSGGVPLSGTVTPPHADFFVGLDPEYGFGVQEEEQSMEMRQQPRAEPDPMAEFIQSLKTPRGPGRSSWPNSPSTMACQQQESHWMHPLQLPFLIC</sequence>
<reference evidence="8 9" key="1">
    <citation type="submission" date="2016-09" db="EMBL/GenBank/DDBJ databases">
        <title>The draft genome of Dichanthelium oligosanthes: A C3 panicoid grass species.</title>
        <authorList>
            <person name="Studer A.J."/>
            <person name="Schnable J.C."/>
            <person name="Brutnell T.P."/>
        </authorList>
    </citation>
    <scope>NUCLEOTIDE SEQUENCE [LARGE SCALE GENOMIC DNA]</scope>
    <source>
        <strain evidence="9">cv. Kellogg 1175</strain>
        <tissue evidence="8">Leaf</tissue>
    </source>
</reference>
<feature type="region of interest" description="Disordered" evidence="6">
    <location>
        <begin position="600"/>
        <end position="623"/>
    </location>
</feature>
<gene>
    <name evidence="8" type="ORF">BAE44_0005660</name>
</gene>
<comment type="subcellular location">
    <subcellularLocation>
        <location evidence="1">Nucleus</location>
    </subcellularLocation>
</comment>
<dbReference type="InterPro" id="IPR003441">
    <property type="entry name" value="NAC-dom"/>
</dbReference>
<feature type="region of interest" description="Disordered" evidence="6">
    <location>
        <begin position="157"/>
        <end position="190"/>
    </location>
</feature>
<dbReference type="Gene3D" id="2.170.150.80">
    <property type="entry name" value="NAC domain"/>
    <property type="match status" value="3"/>
</dbReference>
<dbReference type="SUPFAM" id="SSF101941">
    <property type="entry name" value="NAC domain"/>
    <property type="match status" value="3"/>
</dbReference>
<evidence type="ECO:0000256" key="4">
    <source>
        <dbReference type="ARBA" id="ARBA00023163"/>
    </source>
</evidence>
<dbReference type="Pfam" id="PF02365">
    <property type="entry name" value="NAM"/>
    <property type="match status" value="3"/>
</dbReference>
<dbReference type="PANTHER" id="PTHR31989">
    <property type="entry name" value="NAC DOMAIN-CONTAINING PROTEIN 82-RELATED"/>
    <property type="match status" value="1"/>
</dbReference>
<feature type="compositionally biased region" description="Basic and acidic residues" evidence="6">
    <location>
        <begin position="179"/>
        <end position="188"/>
    </location>
</feature>
<dbReference type="GO" id="GO:0003677">
    <property type="term" value="F:DNA binding"/>
    <property type="evidence" value="ECO:0007669"/>
    <property type="project" value="UniProtKB-KW"/>
</dbReference>
<evidence type="ECO:0000256" key="3">
    <source>
        <dbReference type="ARBA" id="ARBA00023125"/>
    </source>
</evidence>
<dbReference type="EMBL" id="LWDX02019092">
    <property type="protein sequence ID" value="OEL33326.1"/>
    <property type="molecule type" value="Genomic_DNA"/>
</dbReference>
<keyword evidence="9" id="KW-1185">Reference proteome</keyword>
<feature type="domain" description="NAC" evidence="7">
    <location>
        <begin position="620"/>
        <end position="775"/>
    </location>
</feature>
<keyword evidence="2" id="KW-0805">Transcription regulation</keyword>
<feature type="domain" description="NAC" evidence="7">
    <location>
        <begin position="1"/>
        <end position="153"/>
    </location>
</feature>
<name>A0A1E5W7D3_9POAL</name>
<evidence type="ECO:0000313" key="9">
    <source>
        <dbReference type="Proteomes" id="UP000095767"/>
    </source>
</evidence>
<accession>A0A1E5W7D3</accession>
<dbReference type="InterPro" id="IPR036093">
    <property type="entry name" value="NAC_dom_sf"/>
</dbReference>
<comment type="caution">
    <text evidence="8">The sequence shown here is derived from an EMBL/GenBank/DDBJ whole genome shotgun (WGS) entry which is preliminary data.</text>
</comment>
<evidence type="ECO:0000259" key="7">
    <source>
        <dbReference type="PROSITE" id="PS51005"/>
    </source>
</evidence>
<proteinExistence type="predicted"/>
<feature type="compositionally biased region" description="Low complexity" evidence="6">
    <location>
        <begin position="779"/>
        <end position="796"/>
    </location>
</feature>
<keyword evidence="4" id="KW-0804">Transcription</keyword>
<feature type="compositionally biased region" description="Low complexity" evidence="6">
    <location>
        <begin position="157"/>
        <end position="174"/>
    </location>
</feature>
<evidence type="ECO:0000256" key="6">
    <source>
        <dbReference type="SAM" id="MobiDB-lite"/>
    </source>
</evidence>
<dbReference type="GO" id="GO:0005634">
    <property type="term" value="C:nucleus"/>
    <property type="evidence" value="ECO:0007669"/>
    <property type="project" value="UniProtKB-SubCell"/>
</dbReference>
<keyword evidence="5" id="KW-0539">Nucleus</keyword>
<protein>
    <recommendedName>
        <fullName evidence="7">NAC domain-containing protein</fullName>
    </recommendedName>
</protein>
<feature type="region of interest" description="Disordered" evidence="6">
    <location>
        <begin position="779"/>
        <end position="813"/>
    </location>
</feature>